<accession>A0ACB6FLL1</accession>
<sequence length="66" mass="7188">MTVSVINTLAETALSSLVEQDHEVVDFEDAQSISGRNIDSDMLTMLLRVKFGAGAYDIHVSTSRTT</sequence>
<evidence type="ECO:0000313" key="2">
    <source>
        <dbReference type="Proteomes" id="UP000293547"/>
    </source>
</evidence>
<proteinExistence type="predicted"/>
<name>A0ACB6FLL1_9PLEO</name>
<dbReference type="EMBL" id="PDWZ02000006">
    <property type="protein sequence ID" value="KAB2105265.1"/>
    <property type="molecule type" value="Genomic_DNA"/>
</dbReference>
<gene>
    <name evidence="1" type="ORF">AG0111_0g6708</name>
</gene>
<dbReference type="Proteomes" id="UP000293547">
    <property type="component" value="Unassembled WGS sequence"/>
</dbReference>
<keyword evidence="2" id="KW-1185">Reference proteome</keyword>
<reference evidence="1 2" key="1">
    <citation type="journal article" date="2019" name="bioRxiv">
        <title>Genomics, evolutionary history and diagnostics of the Alternaria alternata species group including apple and Asian pear pathotypes.</title>
        <authorList>
            <person name="Armitage A.D."/>
            <person name="Cockerton H.M."/>
            <person name="Sreenivasaprasad S."/>
            <person name="Woodhall J.W."/>
            <person name="Lane C.R."/>
            <person name="Harrison R.J."/>
            <person name="Clarkson J.P."/>
        </authorList>
    </citation>
    <scope>NUCLEOTIDE SEQUENCE [LARGE SCALE GENOMIC DNA]</scope>
    <source>
        <strain evidence="1 2">FERA 650</strain>
    </source>
</reference>
<organism evidence="1 2">
    <name type="scientific">Alternaria gaisen</name>
    <dbReference type="NCBI Taxonomy" id="167740"/>
    <lineage>
        <taxon>Eukaryota</taxon>
        <taxon>Fungi</taxon>
        <taxon>Dikarya</taxon>
        <taxon>Ascomycota</taxon>
        <taxon>Pezizomycotina</taxon>
        <taxon>Dothideomycetes</taxon>
        <taxon>Pleosporomycetidae</taxon>
        <taxon>Pleosporales</taxon>
        <taxon>Pleosporineae</taxon>
        <taxon>Pleosporaceae</taxon>
        <taxon>Alternaria</taxon>
        <taxon>Alternaria sect. Alternaria</taxon>
    </lineage>
</organism>
<evidence type="ECO:0000313" key="1">
    <source>
        <dbReference type="EMBL" id="KAB2105265.1"/>
    </source>
</evidence>
<comment type="caution">
    <text evidence="1">The sequence shown here is derived from an EMBL/GenBank/DDBJ whole genome shotgun (WGS) entry which is preliminary data.</text>
</comment>
<protein>
    <submittedName>
        <fullName evidence="1">Uncharacterized protein</fullName>
    </submittedName>
</protein>